<evidence type="ECO:0000256" key="1">
    <source>
        <dbReference type="SAM" id="MobiDB-lite"/>
    </source>
</evidence>
<proteinExistence type="predicted"/>
<reference evidence="3" key="1">
    <citation type="journal article" date="2019" name="Int. J. Syst. Evol. Microbiol.">
        <title>The Global Catalogue of Microorganisms (GCM) 10K type strain sequencing project: providing services to taxonomists for standard genome sequencing and annotation.</title>
        <authorList>
            <consortium name="The Broad Institute Genomics Platform"/>
            <consortium name="The Broad Institute Genome Sequencing Center for Infectious Disease"/>
            <person name="Wu L."/>
            <person name="Ma J."/>
        </authorList>
    </citation>
    <scope>NUCLEOTIDE SEQUENCE [LARGE SCALE GENOMIC DNA]</scope>
    <source>
        <strain evidence="3">JCM 4733</strain>
    </source>
</reference>
<name>A0ABQ3CQK8_9ACTN</name>
<accession>A0ABQ3CQK8</accession>
<dbReference type="Proteomes" id="UP000653644">
    <property type="component" value="Unassembled WGS sequence"/>
</dbReference>
<gene>
    <name evidence="2" type="ORF">GCM10010345_42430</name>
</gene>
<sequence length="90" mass="9294">MLSPSRSVQPAVGHTAVGWSGRLRVPVVEAVGEVVHDVDDTAQQARQDDGESGAAASFQLSGERDPTVAPRSPTSPRKGATAAPYDPLAC</sequence>
<evidence type="ECO:0000313" key="2">
    <source>
        <dbReference type="EMBL" id="GHA33390.1"/>
    </source>
</evidence>
<comment type="caution">
    <text evidence="2">The sequence shown here is derived from an EMBL/GenBank/DDBJ whole genome shotgun (WGS) entry which is preliminary data.</text>
</comment>
<keyword evidence="3" id="KW-1185">Reference proteome</keyword>
<feature type="region of interest" description="Disordered" evidence="1">
    <location>
        <begin position="38"/>
        <end position="90"/>
    </location>
</feature>
<dbReference type="EMBL" id="BMVN01000014">
    <property type="protein sequence ID" value="GHA33390.1"/>
    <property type="molecule type" value="Genomic_DNA"/>
</dbReference>
<protein>
    <submittedName>
        <fullName evidence="2">Uncharacterized protein</fullName>
    </submittedName>
</protein>
<organism evidence="2 3">
    <name type="scientific">Streptomyces canarius</name>
    <dbReference type="NCBI Taxonomy" id="285453"/>
    <lineage>
        <taxon>Bacteria</taxon>
        <taxon>Bacillati</taxon>
        <taxon>Actinomycetota</taxon>
        <taxon>Actinomycetes</taxon>
        <taxon>Kitasatosporales</taxon>
        <taxon>Streptomycetaceae</taxon>
        <taxon>Streptomyces</taxon>
    </lineage>
</organism>
<evidence type="ECO:0000313" key="3">
    <source>
        <dbReference type="Proteomes" id="UP000653644"/>
    </source>
</evidence>